<evidence type="ECO:0000313" key="1">
    <source>
        <dbReference type="EMBL" id="KKI62910.1"/>
    </source>
</evidence>
<dbReference type="RefSeq" id="WP_019468851.1">
    <property type="nucleotide sequence ID" value="NZ_BKAS01000019.1"/>
</dbReference>
<gene>
    <name evidence="1" type="ORF">UF66_1661</name>
</gene>
<proteinExistence type="predicted"/>
<accession>A0A0F5X4U1</accession>
<protein>
    <recommendedName>
        <fullName evidence="3">DUF2871 domain-containing protein</fullName>
    </recommendedName>
</protein>
<dbReference type="Pfam" id="PF11070">
    <property type="entry name" value="DUF2871"/>
    <property type="match status" value="1"/>
</dbReference>
<name>A0A0F5X4U1_STACC</name>
<evidence type="ECO:0000313" key="2">
    <source>
        <dbReference type="Proteomes" id="UP000034455"/>
    </source>
</evidence>
<comment type="caution">
    <text evidence="1">The sequence shown here is derived from an EMBL/GenBank/DDBJ whole genome shotgun (WGS) entry which is preliminary data.</text>
</comment>
<dbReference type="AlphaFoldDB" id="A0A0F5X4U1"/>
<dbReference type="EMBL" id="LAKJ01000027">
    <property type="protein sequence ID" value="KKI62910.1"/>
    <property type="molecule type" value="Genomic_DNA"/>
</dbReference>
<dbReference type="Gene3D" id="1.20.210.10">
    <property type="entry name" value="Cytochrome c oxidase-like, subunit I domain"/>
    <property type="match status" value="1"/>
</dbReference>
<sequence length="137" mass="15677">MRRILYAFLIYTILGLLSGFYYRELTLAYDFTGDTQLVVVHTHTLILGMFMHLILLPVTKVFNLSSYYLFNWFFIVYNIGVLVTIGMMFTKGTYQVMGLKVPESFAGYAGMGHTVITAGFILLFFLLKNAIVKKSEK</sequence>
<dbReference type="PATRIC" id="fig|74704.4.peg.64"/>
<dbReference type="SUPFAM" id="SSF81442">
    <property type="entry name" value="Cytochrome c oxidase subunit I-like"/>
    <property type="match status" value="1"/>
</dbReference>
<reference evidence="1 2" key="1">
    <citation type="submission" date="2015-03" db="EMBL/GenBank/DDBJ databases">
        <title>Genome Assembly of Staphylococcus cohnii subsp. cohnii strain G22B2.</title>
        <authorList>
            <person name="Nair G."/>
            <person name="Kaur G."/>
            <person name="Khatri I."/>
            <person name="Singh N.K."/>
            <person name="Sathyabama S."/>
            <person name="Maurya S.K."/>
            <person name="Subramanian S."/>
            <person name="Agrewala J.N."/>
            <person name="Mayilraj S."/>
        </authorList>
    </citation>
    <scope>NUCLEOTIDE SEQUENCE [LARGE SCALE GENOMIC DNA]</scope>
    <source>
        <strain evidence="1 2">G22B2</strain>
    </source>
</reference>
<dbReference type="GeneID" id="78333117"/>
<dbReference type="InterPro" id="IPR036927">
    <property type="entry name" value="Cyt_c_oxase-like_su1_sf"/>
</dbReference>
<evidence type="ECO:0008006" key="3">
    <source>
        <dbReference type="Google" id="ProtNLM"/>
    </source>
</evidence>
<dbReference type="Proteomes" id="UP000034455">
    <property type="component" value="Unassembled WGS sequence"/>
</dbReference>
<dbReference type="InterPro" id="IPR021299">
    <property type="entry name" value="DUF2871"/>
</dbReference>
<organism evidence="1 2">
    <name type="scientific">Staphylococcus cohnii subsp. cohnii</name>
    <dbReference type="NCBI Taxonomy" id="74704"/>
    <lineage>
        <taxon>Bacteria</taxon>
        <taxon>Bacillati</taxon>
        <taxon>Bacillota</taxon>
        <taxon>Bacilli</taxon>
        <taxon>Bacillales</taxon>
        <taxon>Staphylococcaceae</taxon>
        <taxon>Staphylococcus</taxon>
        <taxon>Staphylococcus cohnii species complex</taxon>
    </lineage>
</organism>